<sequence>MINIKCEEVLKLISQIETEIISSGIMFLFIKNRTIKWKVASQRFDMAIFKEGGTVSETAIAVRAMNEGKILNEKIPREKYGQRLITVAIPLIDDSGTPAGAFSIVLPRLHPVASSFPNFAPIVAELFPEGAFLYISDLNKIAFVQGSKKFTLPNMYVGYELKETDIAYQTIHSGKAQVREIDSERYGVPVYVANHPLYDEDTGKNIVATLGVVVPKSASSKLKGIAGNLSTSLNGIAATVEQLAASATNIHENGQNLYNHISSVSEVLEKINTISEFISSVANQSNMLGLNASIEAARAGEIGRGFSVVANEIRQLSIQSKETVPQIKILTEEIKNKINEIDKESSESLAASEEQASATEEISASVEELSAMANELENIAKDL</sequence>
<evidence type="ECO:0000313" key="5">
    <source>
        <dbReference type="EMBL" id="AKA68137.1"/>
    </source>
</evidence>
<dbReference type="KEGG" id="csq:CSCA_1012"/>
<dbReference type="SUPFAM" id="SSF58104">
    <property type="entry name" value="Methyl-accepting chemotaxis protein (MCP) signaling domain"/>
    <property type="match status" value="1"/>
</dbReference>
<dbReference type="PROSITE" id="PS50111">
    <property type="entry name" value="CHEMOTAXIS_TRANSDUC_2"/>
    <property type="match status" value="1"/>
</dbReference>
<evidence type="ECO:0000256" key="1">
    <source>
        <dbReference type="ARBA" id="ARBA00023224"/>
    </source>
</evidence>
<dbReference type="InterPro" id="IPR004089">
    <property type="entry name" value="MCPsignal_dom"/>
</dbReference>
<dbReference type="Pfam" id="PF00015">
    <property type="entry name" value="MCPsignal"/>
    <property type="match status" value="1"/>
</dbReference>
<dbReference type="PANTHER" id="PTHR32089">
    <property type="entry name" value="METHYL-ACCEPTING CHEMOTAXIS PROTEIN MCPB"/>
    <property type="match status" value="1"/>
</dbReference>
<dbReference type="Proteomes" id="UP000033115">
    <property type="component" value="Chromosome"/>
</dbReference>
<dbReference type="AlphaFoldDB" id="A0A0E3JXG0"/>
<evidence type="ECO:0000256" key="2">
    <source>
        <dbReference type="PROSITE-ProRule" id="PRU00284"/>
    </source>
</evidence>
<dbReference type="SMART" id="SM00283">
    <property type="entry name" value="MA"/>
    <property type="match status" value="1"/>
</dbReference>
<feature type="region of interest" description="Disordered" evidence="3">
    <location>
        <begin position="342"/>
        <end position="363"/>
    </location>
</feature>
<dbReference type="RefSeq" id="WP_029159628.1">
    <property type="nucleotide sequence ID" value="NZ_CP009933.1"/>
</dbReference>
<evidence type="ECO:0000256" key="3">
    <source>
        <dbReference type="SAM" id="MobiDB-lite"/>
    </source>
</evidence>
<feature type="compositionally biased region" description="Low complexity" evidence="3">
    <location>
        <begin position="347"/>
        <end position="363"/>
    </location>
</feature>
<organism evidence="5 6">
    <name type="scientific">Clostridium scatologenes</name>
    <dbReference type="NCBI Taxonomy" id="1548"/>
    <lineage>
        <taxon>Bacteria</taxon>
        <taxon>Bacillati</taxon>
        <taxon>Bacillota</taxon>
        <taxon>Clostridia</taxon>
        <taxon>Eubacteriales</taxon>
        <taxon>Clostridiaceae</taxon>
        <taxon>Clostridium</taxon>
    </lineage>
</organism>
<protein>
    <submittedName>
        <fullName evidence="5">Methyl-accepting chemotaxis sensory transducer</fullName>
    </submittedName>
</protein>
<dbReference type="PANTHER" id="PTHR32089:SF112">
    <property type="entry name" value="LYSOZYME-LIKE PROTEIN-RELATED"/>
    <property type="match status" value="1"/>
</dbReference>
<dbReference type="STRING" id="1548.CSCA_1012"/>
<proteinExistence type="predicted"/>
<dbReference type="GO" id="GO:0007165">
    <property type="term" value="P:signal transduction"/>
    <property type="evidence" value="ECO:0007669"/>
    <property type="project" value="UniProtKB-KW"/>
</dbReference>
<dbReference type="EMBL" id="CP009933">
    <property type="protein sequence ID" value="AKA68137.1"/>
    <property type="molecule type" value="Genomic_DNA"/>
</dbReference>
<name>A0A0E3JXG0_CLOSL</name>
<evidence type="ECO:0000259" key="4">
    <source>
        <dbReference type="PROSITE" id="PS50111"/>
    </source>
</evidence>
<reference evidence="5 6" key="1">
    <citation type="journal article" date="2015" name="J. Biotechnol.">
        <title>Complete genome sequence of a malodorant-producing acetogen, Clostridium scatologenes ATCC 25775(T).</title>
        <authorList>
            <person name="Zhu Z."/>
            <person name="Guo T."/>
            <person name="Zheng H."/>
            <person name="Song T."/>
            <person name="Ouyang P."/>
            <person name="Xie J."/>
        </authorList>
    </citation>
    <scope>NUCLEOTIDE SEQUENCE [LARGE SCALE GENOMIC DNA]</scope>
    <source>
        <strain evidence="5 6">ATCC 25775</strain>
    </source>
</reference>
<feature type="domain" description="Methyl-accepting transducer" evidence="4">
    <location>
        <begin position="239"/>
        <end position="383"/>
    </location>
</feature>
<keyword evidence="1 2" id="KW-0807">Transducer</keyword>
<evidence type="ECO:0000313" key="6">
    <source>
        <dbReference type="Proteomes" id="UP000033115"/>
    </source>
</evidence>
<dbReference type="GO" id="GO:0016020">
    <property type="term" value="C:membrane"/>
    <property type="evidence" value="ECO:0007669"/>
    <property type="project" value="InterPro"/>
</dbReference>
<dbReference type="Gene3D" id="1.10.287.950">
    <property type="entry name" value="Methyl-accepting chemotaxis protein"/>
    <property type="match status" value="1"/>
</dbReference>
<gene>
    <name evidence="5" type="ORF">CSCA_1012</name>
</gene>
<accession>A0A0E3JXG0</accession>
<dbReference type="HOGENOM" id="CLU_043276_1_0_9"/>
<keyword evidence="6" id="KW-1185">Reference proteome</keyword>